<comment type="caution">
    <text evidence="3">The sequence shown here is derived from an EMBL/GenBank/DDBJ whole genome shotgun (WGS) entry which is preliminary data.</text>
</comment>
<dbReference type="RefSeq" id="WP_066885514.1">
    <property type="nucleotide sequence ID" value="NZ_CP171739.1"/>
</dbReference>
<dbReference type="AlphaFoldDB" id="A0A132MPB1"/>
<dbReference type="Pfam" id="PF02272">
    <property type="entry name" value="DHHA1"/>
    <property type="match status" value="1"/>
</dbReference>
<dbReference type="Gene3D" id="3.10.310.30">
    <property type="match status" value="1"/>
</dbReference>
<dbReference type="GO" id="GO:0003676">
    <property type="term" value="F:nucleic acid binding"/>
    <property type="evidence" value="ECO:0007669"/>
    <property type="project" value="InterPro"/>
</dbReference>
<protein>
    <submittedName>
        <fullName evidence="3">Phosphoesterase RecJ domain protein</fullName>
    </submittedName>
</protein>
<dbReference type="PANTHER" id="PTHR47618">
    <property type="entry name" value="BIFUNCTIONAL OLIGORIBONUCLEASE AND PAP PHOSPHATASE NRNA"/>
    <property type="match status" value="1"/>
</dbReference>
<dbReference type="OrthoDB" id="9803668at2"/>
<evidence type="ECO:0000259" key="1">
    <source>
        <dbReference type="Pfam" id="PF01368"/>
    </source>
</evidence>
<dbReference type="EMBL" id="LAXD01000001">
    <property type="protein sequence ID" value="KWW99706.1"/>
    <property type="molecule type" value="Genomic_DNA"/>
</dbReference>
<sequence>MTPSAARSAPAEEDWRDVVRLIRDADQITLVCHVSPDADALGSALAAGLALRALGKDVLVSYGEEPFQVPGMLDFLPGLDLLVPPDAVPTTPELLVAFDCASLERLGTLMPKAQAAKAFVVLDHHASNTWFGTHHLVDPGAPATAVLVDELLRRLGVQLTPEVATALYAGLATDTGSFKYAGTTPATHEFAARLLAAGIRHEEISRRLWDTVRFPYLKVLGRALDRVRLDATALGGLGLVWTVVPLADRRAHGLRLDEVESVIDVVRKTAEAEVAVVLKEDDEGVYQVSVRAKGRVDVGAACTALGGGGHRYAAGFTAHGAAEQVVGDLYRAFDQVSTESQP</sequence>
<gene>
    <name evidence="3" type="ORF">LI90_1345</name>
</gene>
<feature type="domain" description="DDH" evidence="1">
    <location>
        <begin position="27"/>
        <end position="170"/>
    </location>
</feature>
<proteinExistence type="predicted"/>
<evidence type="ECO:0000313" key="4">
    <source>
        <dbReference type="Proteomes" id="UP000070188"/>
    </source>
</evidence>
<organism evidence="3 4">
    <name type="scientific">Carbonactinospora thermoautotrophica</name>
    <dbReference type="NCBI Taxonomy" id="1469144"/>
    <lineage>
        <taxon>Bacteria</taxon>
        <taxon>Bacillati</taxon>
        <taxon>Actinomycetota</taxon>
        <taxon>Actinomycetes</taxon>
        <taxon>Kitasatosporales</taxon>
        <taxon>Carbonactinosporaceae</taxon>
        <taxon>Carbonactinospora</taxon>
    </lineage>
</organism>
<reference evidence="4" key="1">
    <citation type="submission" date="2015-04" db="EMBL/GenBank/DDBJ databases">
        <title>Physiological reanalysis, assessment of diazotrophy, and genome sequences of multiple isolates of Streptomyces thermoautotrophicus.</title>
        <authorList>
            <person name="MacKellar D.C."/>
            <person name="Lieber L."/>
            <person name="Norman J."/>
            <person name="Bolger A."/>
            <person name="Tobin C."/>
            <person name="Murray J.W."/>
            <person name="Chang R."/>
            <person name="Ford T."/>
            <person name="Nguyen P.Q."/>
            <person name="Woodward J."/>
            <person name="Permingeat H."/>
            <person name="Joshi N.S."/>
            <person name="Silver P.A."/>
            <person name="Usadel B."/>
            <person name="Rutherford A.W."/>
            <person name="Friesen M."/>
            <person name="Prell J."/>
        </authorList>
    </citation>
    <scope>NUCLEOTIDE SEQUENCE [LARGE SCALE GENOMIC DNA]</scope>
    <source>
        <strain evidence="4">H1</strain>
    </source>
</reference>
<dbReference type="Pfam" id="PF01368">
    <property type="entry name" value="DHH"/>
    <property type="match status" value="1"/>
</dbReference>
<evidence type="ECO:0000313" key="3">
    <source>
        <dbReference type="EMBL" id="KWW99706.1"/>
    </source>
</evidence>
<dbReference type="SUPFAM" id="SSF64182">
    <property type="entry name" value="DHH phosphoesterases"/>
    <property type="match status" value="1"/>
</dbReference>
<dbReference type="InterPro" id="IPR003156">
    <property type="entry name" value="DHHA1_dom"/>
</dbReference>
<dbReference type="InterPro" id="IPR038763">
    <property type="entry name" value="DHH_sf"/>
</dbReference>
<name>A0A132MPB1_9ACTN</name>
<dbReference type="InterPro" id="IPR001667">
    <property type="entry name" value="DDH_dom"/>
</dbReference>
<evidence type="ECO:0000259" key="2">
    <source>
        <dbReference type="Pfam" id="PF02272"/>
    </source>
</evidence>
<dbReference type="Proteomes" id="UP000070188">
    <property type="component" value="Unassembled WGS sequence"/>
</dbReference>
<dbReference type="PANTHER" id="PTHR47618:SF1">
    <property type="entry name" value="BIFUNCTIONAL OLIGORIBONUCLEASE AND PAP PHOSPHATASE NRNA"/>
    <property type="match status" value="1"/>
</dbReference>
<dbReference type="Gene3D" id="3.90.1640.10">
    <property type="entry name" value="inorganic pyrophosphatase (n-terminal core)"/>
    <property type="match status" value="1"/>
</dbReference>
<keyword evidence="4" id="KW-1185">Reference proteome</keyword>
<dbReference type="InterPro" id="IPR051319">
    <property type="entry name" value="Oligoribo/pAp-PDE_c-di-AMP_PDE"/>
</dbReference>
<feature type="domain" description="DHHA1" evidence="2">
    <location>
        <begin position="253"/>
        <end position="335"/>
    </location>
</feature>
<dbReference type="PATRIC" id="fig|1469144.10.peg.1484"/>
<accession>A0A132MPB1</accession>
<dbReference type="STRING" id="1469144.LI90_1345"/>